<keyword evidence="7" id="KW-0812">Transmembrane</keyword>
<organism evidence="9 10">
    <name type="scientific">Pseudocitrobacter faecalis</name>
    <dbReference type="NCBI Taxonomy" id="1398493"/>
    <lineage>
        <taxon>Bacteria</taxon>
        <taxon>Pseudomonadati</taxon>
        <taxon>Pseudomonadota</taxon>
        <taxon>Gammaproteobacteria</taxon>
        <taxon>Enterobacterales</taxon>
        <taxon>Enterobacteriaceae</taxon>
        <taxon>Pseudocitrobacter</taxon>
    </lineage>
</organism>
<dbReference type="InterPro" id="IPR000160">
    <property type="entry name" value="GGDEF_dom"/>
</dbReference>
<evidence type="ECO:0000256" key="4">
    <source>
        <dbReference type="ARBA" id="ARBA00023134"/>
    </source>
</evidence>
<dbReference type="PANTHER" id="PTHR45138">
    <property type="entry name" value="REGULATORY COMPONENTS OF SENSORY TRANSDUCTION SYSTEM"/>
    <property type="match status" value="1"/>
</dbReference>
<evidence type="ECO:0000313" key="10">
    <source>
        <dbReference type="Proteomes" id="UP000253201"/>
    </source>
</evidence>
<evidence type="ECO:0000256" key="1">
    <source>
        <dbReference type="ARBA" id="ARBA00001946"/>
    </source>
</evidence>
<evidence type="ECO:0000256" key="5">
    <source>
        <dbReference type="ARBA" id="ARBA00034247"/>
    </source>
</evidence>
<keyword evidence="4" id="KW-0342">GTP-binding</keyword>
<keyword evidence="7" id="KW-0472">Membrane</keyword>
<comment type="cofactor">
    <cofactor evidence="1">
        <name>Mg(2+)</name>
        <dbReference type="ChEBI" id="CHEBI:18420"/>
    </cofactor>
</comment>
<evidence type="ECO:0000256" key="3">
    <source>
        <dbReference type="ARBA" id="ARBA00012528"/>
    </source>
</evidence>
<comment type="caution">
    <text evidence="9">The sequence shown here is derived from an EMBL/GenBank/DDBJ whole genome shotgun (WGS) entry which is preliminary data.</text>
</comment>
<dbReference type="PANTHER" id="PTHR45138:SF9">
    <property type="entry name" value="DIGUANYLATE CYCLASE DGCM-RELATED"/>
    <property type="match status" value="1"/>
</dbReference>
<dbReference type="NCBIfam" id="TIGR00254">
    <property type="entry name" value="GGDEF"/>
    <property type="match status" value="1"/>
</dbReference>
<dbReference type="Gene3D" id="3.30.70.270">
    <property type="match status" value="1"/>
</dbReference>
<feature type="region of interest" description="Disordered" evidence="6">
    <location>
        <begin position="472"/>
        <end position="491"/>
    </location>
</feature>
<accession>A0ABX9FWW8</accession>
<protein>
    <recommendedName>
        <fullName evidence="3">diguanylate cyclase</fullName>
        <ecNumber evidence="3">2.7.7.65</ecNumber>
    </recommendedName>
</protein>
<dbReference type="Pfam" id="PF00990">
    <property type="entry name" value="GGDEF"/>
    <property type="match status" value="1"/>
</dbReference>
<evidence type="ECO:0000256" key="6">
    <source>
        <dbReference type="SAM" id="MobiDB-lite"/>
    </source>
</evidence>
<feature type="transmembrane region" description="Helical" evidence="7">
    <location>
        <begin position="298"/>
        <end position="317"/>
    </location>
</feature>
<proteinExistence type="predicted"/>
<keyword evidence="4" id="KW-0547">Nucleotide-binding</keyword>
<gene>
    <name evidence="9" type="ORF">DFQ50_107274</name>
</gene>
<evidence type="ECO:0000256" key="2">
    <source>
        <dbReference type="ARBA" id="ARBA00004665"/>
    </source>
</evidence>
<reference evidence="9 10" key="1">
    <citation type="submission" date="2018-06" db="EMBL/GenBank/DDBJ databases">
        <title>Genomic Encyclopedia of Type Strains, Phase IV (KMG-IV): sequencing the most valuable type-strain genomes for metagenomic binning, comparative biology and taxonomic classification.</title>
        <authorList>
            <person name="Goeker M."/>
        </authorList>
    </citation>
    <scope>NUCLEOTIDE SEQUENCE [LARGE SCALE GENOMIC DNA]</scope>
    <source>
        <strain evidence="9 10">DSM 27453</strain>
    </source>
</reference>
<evidence type="ECO:0000313" key="9">
    <source>
        <dbReference type="EMBL" id="RBP09550.1"/>
    </source>
</evidence>
<keyword evidence="10" id="KW-1185">Reference proteome</keyword>
<comment type="catalytic activity">
    <reaction evidence="5">
        <text>2 GTP = 3',3'-c-di-GMP + 2 diphosphate</text>
        <dbReference type="Rhea" id="RHEA:24898"/>
        <dbReference type="ChEBI" id="CHEBI:33019"/>
        <dbReference type="ChEBI" id="CHEBI:37565"/>
        <dbReference type="ChEBI" id="CHEBI:58805"/>
        <dbReference type="EC" id="2.7.7.65"/>
    </reaction>
</comment>
<dbReference type="EC" id="2.7.7.65" evidence="3"/>
<dbReference type="InterPro" id="IPR050469">
    <property type="entry name" value="Diguanylate_Cyclase"/>
</dbReference>
<sequence length="491" mass="56087">MAAGVTGLLIFLYLFFMYQRAITQVNDGINALESNMLAIFNDNELIADAAGVRYQQLKSNNLCGSLSDFRPRNRDEWGINADRSVINPGYGTLISRTQSKEARCMFAAGEFVRARMNTLNPGHYDTHRYIVAHDAHWFYWFTSKDSVRFSFDTSQMARNPAAFFQIPESFYDRLLLKDSRKKARSSTNFYTDKITGEKAYSLVSYIYDLSAGQVSNHIVGYLLYDFSKPELQRALRESFKNNVPSELMLKFVNRQDGSHLCLTDNCDWPTVYQVYDLSERYEFRYALPLYLYILHDPMASTAVLLTPLLFILLFFVIRRRLNKGDNRFYSDALTGSYTRNILELIQKHELRYTTVLLFDCNKFKAINDAWGHSVGDRALKVIAQCMLNNVRAAHDLVIRTGGDEFVILLASASKEEARYIAERIALQITQHAFTVEGERVPLSVSWGMSTGADNLDNAIQQADADMYRMKKGEKASSGRKTGLCADYHQPS</sequence>
<dbReference type="Proteomes" id="UP000253201">
    <property type="component" value="Unassembled WGS sequence"/>
</dbReference>
<feature type="domain" description="GGDEF" evidence="8">
    <location>
        <begin position="351"/>
        <end position="487"/>
    </location>
</feature>
<dbReference type="SMART" id="SM00267">
    <property type="entry name" value="GGDEF"/>
    <property type="match status" value="1"/>
</dbReference>
<name>A0ABX9FWW8_9ENTR</name>
<comment type="pathway">
    <text evidence="2">Purine metabolism; 3',5'-cyclic di-GMP biosynthesis.</text>
</comment>
<dbReference type="InterPro" id="IPR043128">
    <property type="entry name" value="Rev_trsase/Diguanyl_cyclase"/>
</dbReference>
<dbReference type="EMBL" id="QNRL01000007">
    <property type="protein sequence ID" value="RBP09550.1"/>
    <property type="molecule type" value="Genomic_DNA"/>
</dbReference>
<dbReference type="PROSITE" id="PS50887">
    <property type="entry name" value="GGDEF"/>
    <property type="match status" value="1"/>
</dbReference>
<dbReference type="SUPFAM" id="SSF55073">
    <property type="entry name" value="Nucleotide cyclase"/>
    <property type="match status" value="1"/>
</dbReference>
<dbReference type="InterPro" id="IPR029787">
    <property type="entry name" value="Nucleotide_cyclase"/>
</dbReference>
<keyword evidence="7" id="KW-1133">Transmembrane helix</keyword>
<evidence type="ECO:0000259" key="8">
    <source>
        <dbReference type="PROSITE" id="PS50887"/>
    </source>
</evidence>
<dbReference type="CDD" id="cd01949">
    <property type="entry name" value="GGDEF"/>
    <property type="match status" value="1"/>
</dbReference>
<evidence type="ECO:0000256" key="7">
    <source>
        <dbReference type="SAM" id="Phobius"/>
    </source>
</evidence>